<dbReference type="CDD" id="cd02440">
    <property type="entry name" value="AdoMet_MTases"/>
    <property type="match status" value="1"/>
</dbReference>
<dbReference type="RefSeq" id="WP_310277690.1">
    <property type="nucleotide sequence ID" value="NZ_JAVDXW010000001.1"/>
</dbReference>
<dbReference type="SUPFAM" id="SSF53335">
    <property type="entry name" value="S-adenosyl-L-methionine-dependent methyltransferases"/>
    <property type="match status" value="1"/>
</dbReference>
<evidence type="ECO:0000256" key="1">
    <source>
        <dbReference type="SAM" id="MobiDB-lite"/>
    </source>
</evidence>
<feature type="region of interest" description="Disordered" evidence="1">
    <location>
        <begin position="1"/>
        <end position="26"/>
    </location>
</feature>
<dbReference type="InterPro" id="IPR029063">
    <property type="entry name" value="SAM-dependent_MTases_sf"/>
</dbReference>
<reference evidence="2" key="1">
    <citation type="submission" date="2023-07" db="EMBL/GenBank/DDBJ databases">
        <title>Sequencing the genomes of 1000 actinobacteria strains.</title>
        <authorList>
            <person name="Klenk H.-P."/>
        </authorList>
    </citation>
    <scope>NUCLEOTIDE SEQUENCE</scope>
    <source>
        <strain evidence="2">DSM 45977</strain>
    </source>
</reference>
<gene>
    <name evidence="2" type="ORF">JOF55_004429</name>
</gene>
<dbReference type="AlphaFoldDB" id="A0AAE3ZG05"/>
<organism evidence="2 3">
    <name type="scientific">Haloactinomyces albus</name>
    <dbReference type="NCBI Taxonomy" id="1352928"/>
    <lineage>
        <taxon>Bacteria</taxon>
        <taxon>Bacillati</taxon>
        <taxon>Actinomycetota</taxon>
        <taxon>Actinomycetes</taxon>
        <taxon>Actinopolysporales</taxon>
        <taxon>Actinopolysporaceae</taxon>
        <taxon>Haloactinomyces</taxon>
    </lineage>
</organism>
<dbReference type="PANTHER" id="PTHR14614">
    <property type="entry name" value="HEPATOCELLULAR CARCINOMA-ASSOCIATED ANTIGEN"/>
    <property type="match status" value="1"/>
</dbReference>
<evidence type="ECO:0000313" key="3">
    <source>
        <dbReference type="Proteomes" id="UP001180845"/>
    </source>
</evidence>
<comment type="caution">
    <text evidence="2">The sequence shown here is derived from an EMBL/GenBank/DDBJ whole genome shotgun (WGS) entry which is preliminary data.</text>
</comment>
<sequence length="234" mass="25896">MSQTRDRTQQTRREQPAHEYRPSTDPRYDVVTGEIALQGRTVRFTHPRQGTDLLYEDDIGDEQFPPYWAELWPSGIELAYAVSARTLDGQSVLELGCGLGLPSIAAALAGGHVLATDRSEDALAFTTANAHRNGAAVETAEGSWAHPEALIARGPWQLVLAADVLYEQRNIAWLRTLLPELVDASGEVWLADPQRPHADTFLAEAATDWHISTSTTRIPTVNIHHLQRRSGLKF</sequence>
<dbReference type="PANTHER" id="PTHR14614:SF132">
    <property type="entry name" value="PROTEIN-LYSINE METHYLTRANSFERASE C42C1.13"/>
    <property type="match status" value="1"/>
</dbReference>
<evidence type="ECO:0000313" key="2">
    <source>
        <dbReference type="EMBL" id="MDR7304248.1"/>
    </source>
</evidence>
<dbReference type="Pfam" id="PF10294">
    <property type="entry name" value="Methyltransf_16"/>
    <property type="match status" value="1"/>
</dbReference>
<accession>A0AAE3ZG05</accession>
<dbReference type="EMBL" id="JAVDXW010000001">
    <property type="protein sequence ID" value="MDR7304248.1"/>
    <property type="molecule type" value="Genomic_DNA"/>
</dbReference>
<dbReference type="InterPro" id="IPR019410">
    <property type="entry name" value="Methyltransf_16"/>
</dbReference>
<dbReference type="Proteomes" id="UP001180845">
    <property type="component" value="Unassembled WGS sequence"/>
</dbReference>
<protein>
    <submittedName>
        <fullName evidence="2">Nicotinamide N-methyase</fullName>
    </submittedName>
</protein>
<proteinExistence type="predicted"/>
<keyword evidence="3" id="KW-1185">Reference proteome</keyword>
<dbReference type="Gene3D" id="3.40.50.150">
    <property type="entry name" value="Vaccinia Virus protein VP39"/>
    <property type="match status" value="1"/>
</dbReference>
<name>A0AAE3ZG05_9ACTN</name>